<dbReference type="InterPro" id="IPR003609">
    <property type="entry name" value="Pan_app"/>
</dbReference>
<dbReference type="CDD" id="cd01100">
    <property type="entry name" value="APPLE_Factor_XI_like"/>
    <property type="match status" value="1"/>
</dbReference>
<accession>A0A0G4G8Z9</accession>
<gene>
    <name evidence="6" type="ORF">Vbra_17229</name>
</gene>
<feature type="compositionally biased region" description="Basic and acidic residues" evidence="3">
    <location>
        <begin position="280"/>
        <end position="289"/>
    </location>
</feature>
<feature type="compositionally biased region" description="Basic and acidic residues" evidence="3">
    <location>
        <begin position="254"/>
        <end position="266"/>
    </location>
</feature>
<dbReference type="AlphaFoldDB" id="A0A0G4G8Z9"/>
<keyword evidence="2" id="KW-1015">Disulfide bond</keyword>
<keyword evidence="4" id="KW-0732">Signal</keyword>
<protein>
    <recommendedName>
        <fullName evidence="5">Apple domain-containing protein</fullName>
    </recommendedName>
</protein>
<dbReference type="Gene3D" id="3.50.4.10">
    <property type="entry name" value="Hepatocyte Growth Factor"/>
    <property type="match status" value="1"/>
</dbReference>
<feature type="domain" description="Apple" evidence="5">
    <location>
        <begin position="841"/>
        <end position="908"/>
    </location>
</feature>
<dbReference type="InterPro" id="IPR010262">
    <property type="entry name" value="Arylsulfotransferase_bact"/>
</dbReference>
<dbReference type="InterPro" id="IPR000177">
    <property type="entry name" value="Apple"/>
</dbReference>
<dbReference type="InterPro" id="IPR011047">
    <property type="entry name" value="Quinoprotein_ADH-like_sf"/>
</dbReference>
<dbReference type="PANTHER" id="PTHR35340:SF5">
    <property type="entry name" value="ASST-DOMAIN-CONTAINING PROTEIN"/>
    <property type="match status" value="1"/>
</dbReference>
<evidence type="ECO:0000313" key="7">
    <source>
        <dbReference type="Proteomes" id="UP000041254"/>
    </source>
</evidence>
<feature type="region of interest" description="Disordered" evidence="3">
    <location>
        <begin position="235"/>
        <end position="295"/>
    </location>
</feature>
<keyword evidence="7" id="KW-1185">Reference proteome</keyword>
<dbReference type="OrthoDB" id="5427350at2759"/>
<dbReference type="GO" id="GO:0004062">
    <property type="term" value="F:aryl sulfotransferase activity"/>
    <property type="evidence" value="ECO:0007669"/>
    <property type="project" value="InterPro"/>
</dbReference>
<dbReference type="InterPro" id="IPR053143">
    <property type="entry name" value="Arylsulfate_ST"/>
</dbReference>
<dbReference type="SUPFAM" id="SSF57414">
    <property type="entry name" value="Hairpin loop containing domain-like"/>
    <property type="match status" value="1"/>
</dbReference>
<keyword evidence="1" id="KW-0677">Repeat</keyword>
<dbReference type="EMBL" id="CDMY01000597">
    <property type="protein sequence ID" value="CEM25338.1"/>
    <property type="molecule type" value="Genomic_DNA"/>
</dbReference>
<dbReference type="Pfam" id="PF05935">
    <property type="entry name" value="Arylsulfotrans"/>
    <property type="match status" value="1"/>
</dbReference>
<evidence type="ECO:0000256" key="4">
    <source>
        <dbReference type="SAM" id="SignalP"/>
    </source>
</evidence>
<dbReference type="Pfam" id="PF00024">
    <property type="entry name" value="PAN_1"/>
    <property type="match status" value="1"/>
</dbReference>
<dbReference type="VEuPathDB" id="CryptoDB:Vbra_17229"/>
<dbReference type="GO" id="GO:0005576">
    <property type="term" value="C:extracellular region"/>
    <property type="evidence" value="ECO:0007669"/>
    <property type="project" value="InterPro"/>
</dbReference>
<evidence type="ECO:0000256" key="2">
    <source>
        <dbReference type="ARBA" id="ARBA00023157"/>
    </source>
</evidence>
<organism evidence="6 7">
    <name type="scientific">Vitrella brassicaformis (strain CCMP3155)</name>
    <dbReference type="NCBI Taxonomy" id="1169540"/>
    <lineage>
        <taxon>Eukaryota</taxon>
        <taxon>Sar</taxon>
        <taxon>Alveolata</taxon>
        <taxon>Colpodellida</taxon>
        <taxon>Vitrellaceae</taxon>
        <taxon>Vitrella</taxon>
    </lineage>
</organism>
<reference evidence="6 7" key="1">
    <citation type="submission" date="2014-11" db="EMBL/GenBank/DDBJ databases">
        <authorList>
            <person name="Zhu J."/>
            <person name="Qi W."/>
            <person name="Song R."/>
        </authorList>
    </citation>
    <scope>NUCLEOTIDE SEQUENCE [LARGE SCALE GENOMIC DNA]</scope>
</reference>
<dbReference type="PhylomeDB" id="A0A0G4G8Z9"/>
<dbReference type="GO" id="GO:0006508">
    <property type="term" value="P:proteolysis"/>
    <property type="evidence" value="ECO:0007669"/>
    <property type="project" value="InterPro"/>
</dbReference>
<evidence type="ECO:0000259" key="5">
    <source>
        <dbReference type="SMART" id="SM00223"/>
    </source>
</evidence>
<dbReference type="SMART" id="SM00223">
    <property type="entry name" value="APPLE"/>
    <property type="match status" value="1"/>
</dbReference>
<feature type="signal peptide" evidence="4">
    <location>
        <begin position="1"/>
        <end position="19"/>
    </location>
</feature>
<feature type="compositionally biased region" description="Basic and acidic residues" evidence="3">
    <location>
        <begin position="31"/>
        <end position="64"/>
    </location>
</feature>
<dbReference type="InParanoid" id="A0A0G4G8Z9"/>
<dbReference type="SUPFAM" id="SSF50998">
    <property type="entry name" value="Quinoprotein alcohol dehydrogenase-like"/>
    <property type="match status" value="2"/>
</dbReference>
<evidence type="ECO:0000313" key="6">
    <source>
        <dbReference type="EMBL" id="CEM25338.1"/>
    </source>
</evidence>
<name>A0A0G4G8Z9_VITBC</name>
<proteinExistence type="predicted"/>
<sequence length="909" mass="100540">MRVPLLASLGCLLLAGVASAPAEANTTKGRKVSDKSTPHKENNDVSSTGDDKGGGKKPTTEKTTRIGPADFKIEHGVWAVEKTTHPYGPFEYIHPRKDAIVVSPLTTIAVREGSNVDVKSFKAMATSAAADAAGSQGVFRVTGSKSGDVTKRGELRLAADGKTVIFRPHKHFIPGEKVKVQVKSGLRVMVENTTADVLARYEEKGYQDGFKWSFTITNKGSTPLGQVTASGALIPINKDTKGSGTPKARRQLARHTDTGTDADHQHHQLKGAASTQYNDSEEKQGDTPNRKYRTLPGEFPRWHVTLSKEAKAADAEEADTDGEPLYWFCNTQFVKPYIQIMTRQGDLVWWHRLKDGEEGVDLRVQPNGNLNYLRGHEQWPGHMDPTREGVELDDHYREVATRRAGHGYFQDDHHMTVFEDGRYLTCIYDRGLNDGKTVGAVVQELDKHDNVIFEWRTWDAFSHEVSDPAVDTGINKYSVNNCEYSPDGNILVSLKTANQLLLLSRKTGQVLWRLGGKDGDFKFLNDTDAEVPFRLQHKAHQLSNGNVLMWDNWDLDAPGGRNYSRAVEYELDLTSMTATKVWEYDHKKTLFADCCGGPQRLDNGHTVIAGGGKVSDPEPLPIMMEVDTQGKLVRQMHGHHLRAYRGKLDKWRGKSVQPPRLLACTDAAGGGKKTLHVSYNGVTGIKHWQIHAAKSAEDLADVSAGDPDDDDDEGRKEGVVVYQLDRKAFEDIVELEEMLAKAEAGLDTEDTVYLRAVPIDKHGDAMHPSKILKVDMSAAHLPCGCFEFDVGAPKSAGDLLEASVMSYTTSSSSSSDDDDDDDNTNTSAIQFQELRRSISGQILEDIPKQTDTDDLVDMAFVEACRARCEKHDKCGFFTFYEKSGLCLVRIEGAEKRSKPETVSGPKFCY</sequence>
<feature type="chain" id="PRO_5005189674" description="Apple domain-containing protein" evidence="4">
    <location>
        <begin position="20"/>
        <end position="909"/>
    </location>
</feature>
<evidence type="ECO:0000256" key="3">
    <source>
        <dbReference type="SAM" id="MobiDB-lite"/>
    </source>
</evidence>
<feature type="region of interest" description="Disordered" evidence="3">
    <location>
        <begin position="21"/>
        <end position="66"/>
    </location>
</feature>
<dbReference type="Proteomes" id="UP000041254">
    <property type="component" value="Unassembled WGS sequence"/>
</dbReference>
<dbReference type="PANTHER" id="PTHR35340">
    <property type="entry name" value="PQQ ENZYME REPEAT PROTEIN-RELATED"/>
    <property type="match status" value="1"/>
</dbReference>
<evidence type="ECO:0000256" key="1">
    <source>
        <dbReference type="ARBA" id="ARBA00022737"/>
    </source>
</evidence>